<protein>
    <submittedName>
        <fullName evidence="1">Uncharacterized protein</fullName>
    </submittedName>
</protein>
<dbReference type="Proteomes" id="UP000219563">
    <property type="component" value="Unassembled WGS sequence"/>
</dbReference>
<sequence length="64" mass="7514">MAKEYRKNEPDPRIVYKDIIDMPHHQSLTHPHMSLYDRAAQFAPFAALTGYEDMINEEAQKSHE</sequence>
<evidence type="ECO:0000313" key="2">
    <source>
        <dbReference type="Proteomes" id="UP000219563"/>
    </source>
</evidence>
<gene>
    <name evidence="1" type="ORF">SAMN02910411_0237</name>
</gene>
<dbReference type="AlphaFoldDB" id="A0A285T0L5"/>
<name>A0A285T0L5_9FIRM</name>
<reference evidence="1 2" key="1">
    <citation type="submission" date="2017-08" db="EMBL/GenBank/DDBJ databases">
        <authorList>
            <person name="de Groot N.N."/>
        </authorList>
    </citation>
    <scope>NUCLEOTIDE SEQUENCE [LARGE SCALE GENOMIC DNA]</scope>
    <source>
        <strain evidence="1 2">DSM 9787</strain>
    </source>
</reference>
<accession>A0A285T0L5</accession>
<organism evidence="1 2">
    <name type="scientific">Pseudobutyrivibrio ruminis DSM 9787</name>
    <dbReference type="NCBI Taxonomy" id="1123011"/>
    <lineage>
        <taxon>Bacteria</taxon>
        <taxon>Bacillati</taxon>
        <taxon>Bacillota</taxon>
        <taxon>Clostridia</taxon>
        <taxon>Lachnospirales</taxon>
        <taxon>Lachnospiraceae</taxon>
        <taxon>Pseudobutyrivibrio</taxon>
    </lineage>
</organism>
<proteinExistence type="predicted"/>
<evidence type="ECO:0000313" key="1">
    <source>
        <dbReference type="EMBL" id="SOC14680.1"/>
    </source>
</evidence>
<dbReference type="EMBL" id="OBMR01000013">
    <property type="protein sequence ID" value="SOC14680.1"/>
    <property type="molecule type" value="Genomic_DNA"/>
</dbReference>